<dbReference type="Pfam" id="PF25967">
    <property type="entry name" value="RND-MFP_C"/>
    <property type="match status" value="1"/>
</dbReference>
<keyword evidence="2" id="KW-0813">Transport</keyword>
<organism evidence="7 8">
    <name type="scientific">Methylomonas methanica</name>
    <dbReference type="NCBI Taxonomy" id="421"/>
    <lineage>
        <taxon>Bacteria</taxon>
        <taxon>Pseudomonadati</taxon>
        <taxon>Pseudomonadota</taxon>
        <taxon>Gammaproteobacteria</taxon>
        <taxon>Methylococcales</taxon>
        <taxon>Methylococcaceae</taxon>
        <taxon>Methylomonas</taxon>
    </lineage>
</organism>
<reference evidence="7 8" key="1">
    <citation type="submission" date="2016-03" db="EMBL/GenBank/DDBJ databases">
        <authorList>
            <person name="Ploux O."/>
        </authorList>
    </citation>
    <scope>NUCLEOTIDE SEQUENCE [LARGE SCALE GENOMIC DNA]</scope>
    <source>
        <strain evidence="7 8">R-45371</strain>
    </source>
</reference>
<dbReference type="Gene3D" id="1.10.287.470">
    <property type="entry name" value="Helix hairpin bin"/>
    <property type="match status" value="1"/>
</dbReference>
<dbReference type="GO" id="GO:0015679">
    <property type="term" value="P:plasma membrane copper ion transport"/>
    <property type="evidence" value="ECO:0007669"/>
    <property type="project" value="TreeGrafter"/>
</dbReference>
<feature type="signal peptide" evidence="3">
    <location>
        <begin position="1"/>
        <end position="27"/>
    </location>
</feature>
<dbReference type="InterPro" id="IPR058792">
    <property type="entry name" value="Beta-barrel_RND_2"/>
</dbReference>
<sequence length="391" mass="42497">MDIKKPMQSLIKIPLLCCYVLAVGILAACSDSAEKTQTPPKLPTPAGEVVLAPDSPKKAYVKTAKLSLAQHPLLEPLAGKIVYDESLTSRISSPVAGRVVATPIALGTSVQAGSTLLELDSPDVADAEADFAKAQAAANLASHAFNRQQELYAGKAISRKELEQAQSNFSTARSDLLRAEDRLKNLHLSARQADGRFALRATLTGVVVERNVNPGMEVRPDFEKPLYVVTDLQHLTVLMEVFEVNIGKIKLGQKVSVTVPAYPGETFPATVEYIGQVLDETTRTVQVRCKLNNPDGRLMPGMYATIKVESAADDLAFVIPLTAVFTEGDADYVFIALDDNRYRQRQVEIGLRLKDQAVVTKGLETNETLVTEGALMLRAEEEVETESTHQP</sequence>
<dbReference type="InterPro" id="IPR058647">
    <property type="entry name" value="BSH_CzcB-like"/>
</dbReference>
<dbReference type="Proteomes" id="UP000077763">
    <property type="component" value="Unassembled WGS sequence"/>
</dbReference>
<evidence type="ECO:0000256" key="3">
    <source>
        <dbReference type="SAM" id="SignalP"/>
    </source>
</evidence>
<dbReference type="InterPro" id="IPR058627">
    <property type="entry name" value="MdtA-like_C"/>
</dbReference>
<keyword evidence="3" id="KW-0732">Signal</keyword>
<dbReference type="PANTHER" id="PTHR30097:SF4">
    <property type="entry name" value="SLR6042 PROTEIN"/>
    <property type="match status" value="1"/>
</dbReference>
<dbReference type="Pfam" id="PF25954">
    <property type="entry name" value="Beta-barrel_RND_2"/>
    <property type="match status" value="1"/>
</dbReference>
<accession>A0A177MXJ3</accession>
<feature type="domain" description="CzcB-like barrel-sandwich hybrid" evidence="6">
    <location>
        <begin position="89"/>
        <end position="230"/>
    </location>
</feature>
<evidence type="ECO:0000259" key="5">
    <source>
        <dbReference type="Pfam" id="PF25967"/>
    </source>
</evidence>
<protein>
    <submittedName>
        <fullName evidence="7">Efflux transporter periplasmic adaptor subunit</fullName>
    </submittedName>
</protein>
<evidence type="ECO:0000313" key="7">
    <source>
        <dbReference type="EMBL" id="OAI09609.1"/>
    </source>
</evidence>
<dbReference type="FunFam" id="2.40.30.170:FF:000010">
    <property type="entry name" value="Efflux RND transporter periplasmic adaptor subunit"/>
    <property type="match status" value="1"/>
</dbReference>
<dbReference type="SUPFAM" id="SSF111369">
    <property type="entry name" value="HlyD-like secretion proteins"/>
    <property type="match status" value="1"/>
</dbReference>
<feature type="domain" description="CusB-like beta-barrel" evidence="4">
    <location>
        <begin position="239"/>
        <end position="311"/>
    </location>
</feature>
<dbReference type="GO" id="GO:0030313">
    <property type="term" value="C:cell envelope"/>
    <property type="evidence" value="ECO:0007669"/>
    <property type="project" value="TreeGrafter"/>
</dbReference>
<feature type="chain" id="PRO_5008068553" evidence="3">
    <location>
        <begin position="28"/>
        <end position="391"/>
    </location>
</feature>
<name>A0A177MXJ3_METMH</name>
<dbReference type="InterPro" id="IPR006143">
    <property type="entry name" value="RND_pump_MFP"/>
</dbReference>
<comment type="similarity">
    <text evidence="1">Belongs to the membrane fusion protein (MFP) (TC 8.A.1) family.</text>
</comment>
<dbReference type="PROSITE" id="PS51257">
    <property type="entry name" value="PROKAR_LIPOPROTEIN"/>
    <property type="match status" value="1"/>
</dbReference>
<dbReference type="GO" id="GO:0060003">
    <property type="term" value="P:copper ion export"/>
    <property type="evidence" value="ECO:0007669"/>
    <property type="project" value="TreeGrafter"/>
</dbReference>
<dbReference type="Gene3D" id="2.40.30.170">
    <property type="match status" value="1"/>
</dbReference>
<dbReference type="PANTHER" id="PTHR30097">
    <property type="entry name" value="CATION EFFLUX SYSTEM PROTEIN CUSB"/>
    <property type="match status" value="1"/>
</dbReference>
<dbReference type="NCBIfam" id="TIGR01730">
    <property type="entry name" value="RND_mfp"/>
    <property type="match status" value="1"/>
</dbReference>
<dbReference type="Pfam" id="PF25973">
    <property type="entry name" value="BSH_CzcB"/>
    <property type="match status" value="1"/>
</dbReference>
<dbReference type="AlphaFoldDB" id="A0A177MXJ3"/>
<gene>
    <name evidence="7" type="ORF">A1353_04670</name>
</gene>
<evidence type="ECO:0000313" key="8">
    <source>
        <dbReference type="Proteomes" id="UP000077763"/>
    </source>
</evidence>
<comment type="caution">
    <text evidence="7">The sequence shown here is derived from an EMBL/GenBank/DDBJ whole genome shotgun (WGS) entry which is preliminary data.</text>
</comment>
<evidence type="ECO:0000259" key="6">
    <source>
        <dbReference type="Pfam" id="PF25973"/>
    </source>
</evidence>
<proteinExistence type="inferred from homology"/>
<dbReference type="EMBL" id="LUUH01000002">
    <property type="protein sequence ID" value="OAI09609.1"/>
    <property type="molecule type" value="Genomic_DNA"/>
</dbReference>
<evidence type="ECO:0000256" key="1">
    <source>
        <dbReference type="ARBA" id="ARBA00009477"/>
    </source>
</evidence>
<dbReference type="InterPro" id="IPR051909">
    <property type="entry name" value="MFP_Cation_Efflux"/>
</dbReference>
<feature type="domain" description="Multidrug resistance protein MdtA-like C-terminal permuted SH3" evidence="5">
    <location>
        <begin position="316"/>
        <end position="374"/>
    </location>
</feature>
<dbReference type="Gene3D" id="2.40.420.20">
    <property type="match status" value="1"/>
</dbReference>
<evidence type="ECO:0000256" key="2">
    <source>
        <dbReference type="ARBA" id="ARBA00022448"/>
    </source>
</evidence>
<dbReference type="GO" id="GO:0022857">
    <property type="term" value="F:transmembrane transporter activity"/>
    <property type="evidence" value="ECO:0007669"/>
    <property type="project" value="InterPro"/>
</dbReference>
<evidence type="ECO:0000259" key="4">
    <source>
        <dbReference type="Pfam" id="PF25954"/>
    </source>
</evidence>
<dbReference type="GO" id="GO:0016020">
    <property type="term" value="C:membrane"/>
    <property type="evidence" value="ECO:0007669"/>
    <property type="project" value="InterPro"/>
</dbReference>